<organism evidence="1 2">
    <name type="scientific">Hydrogeniiclostridium mannosilyticum</name>
    <dbReference type="NCBI Taxonomy" id="2764322"/>
    <lineage>
        <taxon>Bacteria</taxon>
        <taxon>Bacillati</taxon>
        <taxon>Bacillota</taxon>
        <taxon>Clostridia</taxon>
        <taxon>Eubacteriales</taxon>
        <taxon>Acutalibacteraceae</taxon>
        <taxon>Hydrogeniiclostridium</taxon>
    </lineage>
</organism>
<dbReference type="Proteomes" id="UP000249377">
    <property type="component" value="Unassembled WGS sequence"/>
</dbReference>
<gene>
    <name evidence="1" type="ORF">DPQ25_04190</name>
</gene>
<proteinExistence type="predicted"/>
<sequence>MFAPAFLLLHIFNDNFTVVKNVFLSLKNSISYFGCRCNGKQDIRPKGTVKNACRAPGFMPQ</sequence>
<evidence type="ECO:0000313" key="2">
    <source>
        <dbReference type="Proteomes" id="UP000249377"/>
    </source>
</evidence>
<accession>A0A328UKH1</accession>
<protein>
    <submittedName>
        <fullName evidence="1">Uncharacterized protein</fullName>
    </submittedName>
</protein>
<evidence type="ECO:0000313" key="1">
    <source>
        <dbReference type="EMBL" id="RAQ30690.1"/>
    </source>
</evidence>
<dbReference type="AlphaFoldDB" id="A0A328UKH1"/>
<name>A0A328UKH1_9FIRM</name>
<dbReference type="EMBL" id="QLYR01000001">
    <property type="protein sequence ID" value="RAQ30690.1"/>
    <property type="molecule type" value="Genomic_DNA"/>
</dbReference>
<keyword evidence="2" id="KW-1185">Reference proteome</keyword>
<comment type="caution">
    <text evidence="1">The sequence shown here is derived from an EMBL/GenBank/DDBJ whole genome shotgun (WGS) entry which is preliminary data.</text>
</comment>
<reference evidence="1 2" key="1">
    <citation type="submission" date="2018-06" db="EMBL/GenBank/DDBJ databases">
        <title>Noncontiguous genome sequence of Ruminococcaceae bacterium ASD2818.</title>
        <authorList>
            <person name="Chaplin A.V."/>
            <person name="Sokolova S.R."/>
            <person name="Kochetkova T.O."/>
            <person name="Goltsov A.Y."/>
            <person name="Trofimov D.Y."/>
            <person name="Efimov B.A."/>
        </authorList>
    </citation>
    <scope>NUCLEOTIDE SEQUENCE [LARGE SCALE GENOMIC DNA]</scope>
    <source>
        <strain evidence="1 2">ASD2818</strain>
    </source>
</reference>